<dbReference type="PATRIC" id="fig|52689.4.peg.3259"/>
<dbReference type="AlphaFoldDB" id="A0A0L6TXV6"/>
<evidence type="ECO:0000313" key="1">
    <source>
        <dbReference type="EMBL" id="KNZ40390.1"/>
    </source>
</evidence>
<evidence type="ECO:0008006" key="3">
    <source>
        <dbReference type="Google" id="ProtNLM"/>
    </source>
</evidence>
<dbReference type="STRING" id="52689.AKG39_17850"/>
<dbReference type="RefSeq" id="WP_050741759.1">
    <property type="nucleotide sequence ID" value="NZ_LGYO01000063.1"/>
</dbReference>
<dbReference type="Proteomes" id="UP000036873">
    <property type="component" value="Unassembled WGS sequence"/>
</dbReference>
<reference evidence="2" key="1">
    <citation type="submission" date="2015-07" db="EMBL/GenBank/DDBJ databases">
        <title>Draft genome sequence of Acetobacterium bakii DSM 8293, a potential psychrophilic chemical producer through syngas fermentation.</title>
        <authorList>
            <person name="Song Y."/>
            <person name="Hwang S."/>
            <person name="Cho B.-K."/>
        </authorList>
    </citation>
    <scope>NUCLEOTIDE SEQUENCE [LARGE SCALE GENOMIC DNA]</scope>
    <source>
        <strain evidence="2">DSM 8239</strain>
    </source>
</reference>
<gene>
    <name evidence="1" type="ORF">AKG39_17850</name>
</gene>
<name>A0A0L6TXV6_9FIRM</name>
<evidence type="ECO:0000313" key="2">
    <source>
        <dbReference type="Proteomes" id="UP000036873"/>
    </source>
</evidence>
<protein>
    <recommendedName>
        <fullName evidence="3">DnaD domain-containing protein</fullName>
    </recommendedName>
</protein>
<comment type="caution">
    <text evidence="1">The sequence shown here is derived from an EMBL/GenBank/DDBJ whole genome shotgun (WGS) entry which is preliminary data.</text>
</comment>
<proteinExistence type="predicted"/>
<sequence>MKVNFVSEITAFYRWIKSNHISINAQILWFHLFCLWNEAGFPDWLQVDTLRMMGMVQMKSKNTLIRTRDELVNAGLIISKRGKNKTPNKYQFVLFCGSKNEPQTGCETGTERGTETGTETGHLYKLNQIKPNLIKEKTAYGEYGNVLLTADELSQLQNEYPDIWADWIKRLDVGKELKNYQYANDYAAIKSWIENKEKEETEKAFMELMAEAALGLHVVLPG</sequence>
<keyword evidence="2" id="KW-1185">Reference proteome</keyword>
<dbReference type="EMBL" id="LGYO01000063">
    <property type="protein sequence ID" value="KNZ40390.1"/>
    <property type="molecule type" value="Genomic_DNA"/>
</dbReference>
<accession>A0A0L6TXV6</accession>
<organism evidence="1 2">
    <name type="scientific">Acetobacterium bakii</name>
    <dbReference type="NCBI Taxonomy" id="52689"/>
    <lineage>
        <taxon>Bacteria</taxon>
        <taxon>Bacillati</taxon>
        <taxon>Bacillota</taxon>
        <taxon>Clostridia</taxon>
        <taxon>Eubacteriales</taxon>
        <taxon>Eubacteriaceae</taxon>
        <taxon>Acetobacterium</taxon>
    </lineage>
</organism>
<dbReference type="OrthoDB" id="9788567at2"/>